<gene>
    <name evidence="1" type="ORF">QBC47DRAFT_308050</name>
</gene>
<dbReference type="Proteomes" id="UP001239445">
    <property type="component" value="Unassembled WGS sequence"/>
</dbReference>
<keyword evidence="2" id="KW-1185">Reference proteome</keyword>
<reference evidence="1" key="1">
    <citation type="submission" date="2023-06" db="EMBL/GenBank/DDBJ databases">
        <title>Genome-scale phylogeny and comparative genomics of the fungal order Sordariales.</title>
        <authorList>
            <consortium name="Lawrence Berkeley National Laboratory"/>
            <person name="Hensen N."/>
            <person name="Bonometti L."/>
            <person name="Westerberg I."/>
            <person name="Brannstrom I.O."/>
            <person name="Guillou S."/>
            <person name="Cros-Aarteil S."/>
            <person name="Calhoun S."/>
            <person name="Haridas S."/>
            <person name="Kuo A."/>
            <person name="Mondo S."/>
            <person name="Pangilinan J."/>
            <person name="Riley R."/>
            <person name="Labutti K."/>
            <person name="Andreopoulos B."/>
            <person name="Lipzen A."/>
            <person name="Chen C."/>
            <person name="Yanf M."/>
            <person name="Daum C."/>
            <person name="Ng V."/>
            <person name="Clum A."/>
            <person name="Steindorff A."/>
            <person name="Ohm R."/>
            <person name="Martin F."/>
            <person name="Silar P."/>
            <person name="Natvig D."/>
            <person name="Lalanne C."/>
            <person name="Gautier V."/>
            <person name="Ament-Velasquez S.L."/>
            <person name="Kruys A."/>
            <person name="Hutchinson M.I."/>
            <person name="Powell A.J."/>
            <person name="Barry K."/>
            <person name="Miller A.N."/>
            <person name="Grigoriev I.V."/>
            <person name="Debuchy R."/>
            <person name="Gladieux P."/>
            <person name="Thoren M.H."/>
            <person name="Johannesson H."/>
        </authorList>
    </citation>
    <scope>NUCLEOTIDE SEQUENCE</scope>
    <source>
        <strain evidence="1">PSN4</strain>
    </source>
</reference>
<comment type="caution">
    <text evidence="1">The sequence shown here is derived from an EMBL/GenBank/DDBJ whole genome shotgun (WGS) entry which is preliminary data.</text>
</comment>
<proteinExistence type="predicted"/>
<accession>A0AAJ0F7T2</accession>
<evidence type="ECO:0000313" key="1">
    <source>
        <dbReference type="EMBL" id="KAK1751485.1"/>
    </source>
</evidence>
<sequence>MPVAIIADIVQWAIFGGVLAGTISTYCKNHPGPGCVNKRDLEAIGSAPKVLFGRQEVGPCNVPKYNFDICRDQLHSQGQVWSSIPSAGVGRFENVPPACMNLAVVLSGTCDGSGPRPTPCGSACIEYSGLSDDDFRRISSAFS</sequence>
<dbReference type="EMBL" id="MU839842">
    <property type="protein sequence ID" value="KAK1751485.1"/>
    <property type="molecule type" value="Genomic_DNA"/>
</dbReference>
<dbReference type="AlphaFoldDB" id="A0AAJ0F7T2"/>
<name>A0AAJ0F7T2_9PEZI</name>
<protein>
    <submittedName>
        <fullName evidence="1">Uncharacterized protein</fullName>
    </submittedName>
</protein>
<organism evidence="1 2">
    <name type="scientific">Echria macrotheca</name>
    <dbReference type="NCBI Taxonomy" id="438768"/>
    <lineage>
        <taxon>Eukaryota</taxon>
        <taxon>Fungi</taxon>
        <taxon>Dikarya</taxon>
        <taxon>Ascomycota</taxon>
        <taxon>Pezizomycotina</taxon>
        <taxon>Sordariomycetes</taxon>
        <taxon>Sordariomycetidae</taxon>
        <taxon>Sordariales</taxon>
        <taxon>Schizotheciaceae</taxon>
        <taxon>Echria</taxon>
    </lineage>
</organism>
<evidence type="ECO:0000313" key="2">
    <source>
        <dbReference type="Proteomes" id="UP001239445"/>
    </source>
</evidence>